<dbReference type="Proteomes" id="UP000001861">
    <property type="component" value="Unassembled WGS sequence"/>
</dbReference>
<evidence type="ECO:0000313" key="8">
    <source>
        <dbReference type="Proteomes" id="UP000001861"/>
    </source>
</evidence>
<dbReference type="SMART" id="SM00075">
    <property type="entry name" value="HYDRO"/>
    <property type="match status" value="1"/>
</dbReference>
<dbReference type="RefSeq" id="XP_001835081.2">
    <property type="nucleotide sequence ID" value="XM_001835029.2"/>
</dbReference>
<evidence type="ECO:0000256" key="1">
    <source>
        <dbReference type="ARBA" id="ARBA00004191"/>
    </source>
</evidence>
<evidence type="ECO:0000256" key="3">
    <source>
        <dbReference type="ARBA" id="ARBA00022512"/>
    </source>
</evidence>
<evidence type="ECO:0000256" key="4">
    <source>
        <dbReference type="ARBA" id="ARBA00022525"/>
    </source>
</evidence>
<dbReference type="OMA" id="QCCNTIE"/>
<dbReference type="HOGENOM" id="CLU_105134_3_1_1"/>
<dbReference type="InParanoid" id="A8NNA1"/>
<comment type="similarity">
    <text evidence="2 6">Belongs to the fungal hydrophobin family.</text>
</comment>
<dbReference type="VEuPathDB" id="FungiDB:CC1G_06484"/>
<dbReference type="AlphaFoldDB" id="A8NNA1"/>
<organism evidence="7 8">
    <name type="scientific">Coprinopsis cinerea (strain Okayama-7 / 130 / ATCC MYA-4618 / FGSC 9003)</name>
    <name type="common">Inky cap fungus</name>
    <name type="synonym">Hormographiella aspergillata</name>
    <dbReference type="NCBI Taxonomy" id="240176"/>
    <lineage>
        <taxon>Eukaryota</taxon>
        <taxon>Fungi</taxon>
        <taxon>Dikarya</taxon>
        <taxon>Basidiomycota</taxon>
        <taxon>Agaricomycotina</taxon>
        <taxon>Agaricomycetes</taxon>
        <taxon>Agaricomycetidae</taxon>
        <taxon>Agaricales</taxon>
        <taxon>Agaricineae</taxon>
        <taxon>Psathyrellaceae</taxon>
        <taxon>Coprinopsis</taxon>
    </lineage>
</organism>
<keyword evidence="4 6" id="KW-0964">Secreted</keyword>
<gene>
    <name evidence="7" type="ORF">CC1G_06484</name>
</gene>
<feature type="signal peptide" evidence="6">
    <location>
        <begin position="1"/>
        <end position="20"/>
    </location>
</feature>
<evidence type="ECO:0000256" key="2">
    <source>
        <dbReference type="ARBA" id="ARBA00010446"/>
    </source>
</evidence>
<sequence>MFSKVITTISLCALFLGVSAAPSDSNQCNGGQVQCCNKVQDSKSLDAGVKGLLGVLNIDLSQLTGQVGVTCTAVNVVGVGGGSHCSNQAVCCNNNNFNGVVALGCTPINVSV</sequence>
<evidence type="ECO:0000256" key="5">
    <source>
        <dbReference type="ARBA" id="ARBA00023157"/>
    </source>
</evidence>
<protein>
    <recommendedName>
        <fullName evidence="6">Hydrophobin</fullName>
    </recommendedName>
</protein>
<dbReference type="EMBL" id="AACS02000012">
    <property type="protein sequence ID" value="EAU86723.2"/>
    <property type="molecule type" value="Genomic_DNA"/>
</dbReference>
<evidence type="ECO:0000313" key="7">
    <source>
        <dbReference type="EMBL" id="EAU86723.2"/>
    </source>
</evidence>
<dbReference type="CDD" id="cd23507">
    <property type="entry name" value="hydrophobin_I"/>
    <property type="match status" value="1"/>
</dbReference>
<keyword evidence="5 6" id="KW-1015">Disulfide bond</keyword>
<dbReference type="STRING" id="240176.A8NNA1"/>
<keyword evidence="6" id="KW-0732">Signal</keyword>
<keyword evidence="8" id="KW-1185">Reference proteome</keyword>
<evidence type="ECO:0000256" key="6">
    <source>
        <dbReference type="RuleBase" id="RU365009"/>
    </source>
</evidence>
<name>A8NNA1_COPC7</name>
<proteinExistence type="inferred from homology"/>
<keyword evidence="3 6" id="KW-0134">Cell wall</keyword>
<dbReference type="KEGG" id="cci:CC1G_06484"/>
<dbReference type="eggNOG" id="ENOG502SZE8">
    <property type="taxonomic scope" value="Eukaryota"/>
</dbReference>
<dbReference type="OrthoDB" id="4225815at2759"/>
<comment type="caution">
    <text evidence="7">The sequence shown here is derived from an EMBL/GenBank/DDBJ whole genome shotgun (WGS) entry which is preliminary data.</text>
</comment>
<dbReference type="GO" id="GO:0005199">
    <property type="term" value="F:structural constituent of cell wall"/>
    <property type="evidence" value="ECO:0007669"/>
    <property type="project" value="InterPro"/>
</dbReference>
<comment type="subcellular location">
    <subcellularLocation>
        <location evidence="1 6">Secreted</location>
        <location evidence="1 6">Cell wall</location>
    </subcellularLocation>
</comment>
<dbReference type="Pfam" id="PF01185">
    <property type="entry name" value="Hydrophobin"/>
    <property type="match status" value="1"/>
</dbReference>
<reference evidence="7 8" key="1">
    <citation type="journal article" date="2010" name="Proc. Natl. Acad. Sci. U.S.A.">
        <title>Insights into evolution of multicellular fungi from the assembled chromosomes of the mushroom Coprinopsis cinerea (Coprinus cinereus).</title>
        <authorList>
            <person name="Stajich J.E."/>
            <person name="Wilke S.K."/>
            <person name="Ahren D."/>
            <person name="Au C.H."/>
            <person name="Birren B.W."/>
            <person name="Borodovsky M."/>
            <person name="Burns C."/>
            <person name="Canback B."/>
            <person name="Casselton L.A."/>
            <person name="Cheng C.K."/>
            <person name="Deng J."/>
            <person name="Dietrich F.S."/>
            <person name="Fargo D.C."/>
            <person name="Farman M.L."/>
            <person name="Gathman A.C."/>
            <person name="Goldberg J."/>
            <person name="Guigo R."/>
            <person name="Hoegger P.J."/>
            <person name="Hooker J.B."/>
            <person name="Huggins A."/>
            <person name="James T.Y."/>
            <person name="Kamada T."/>
            <person name="Kilaru S."/>
            <person name="Kodira C."/>
            <person name="Kues U."/>
            <person name="Kupfer D."/>
            <person name="Kwan H.S."/>
            <person name="Lomsadze A."/>
            <person name="Li W."/>
            <person name="Lilly W.W."/>
            <person name="Ma L.J."/>
            <person name="Mackey A.J."/>
            <person name="Manning G."/>
            <person name="Martin F."/>
            <person name="Muraguchi H."/>
            <person name="Natvig D.O."/>
            <person name="Palmerini H."/>
            <person name="Ramesh M.A."/>
            <person name="Rehmeyer C.J."/>
            <person name="Roe B.A."/>
            <person name="Shenoy N."/>
            <person name="Stanke M."/>
            <person name="Ter-Hovhannisyan V."/>
            <person name="Tunlid A."/>
            <person name="Velagapudi R."/>
            <person name="Vision T.J."/>
            <person name="Zeng Q."/>
            <person name="Zolan M.E."/>
            <person name="Pukkila P.J."/>
        </authorList>
    </citation>
    <scope>NUCLEOTIDE SEQUENCE [LARGE SCALE GENOMIC DNA]</scope>
    <source>
        <strain evidence="8">Okayama-7 / 130 / ATCC MYA-4618 / FGSC 9003</strain>
    </source>
</reference>
<dbReference type="GO" id="GO:0009277">
    <property type="term" value="C:fungal-type cell wall"/>
    <property type="evidence" value="ECO:0007669"/>
    <property type="project" value="InterPro"/>
</dbReference>
<accession>A8NNA1</accession>
<feature type="chain" id="PRO_5013987206" description="Hydrophobin" evidence="6">
    <location>
        <begin position="21"/>
        <end position="112"/>
    </location>
</feature>
<dbReference type="InterPro" id="IPR001338">
    <property type="entry name" value="Class_I_Hydrophobin"/>
</dbReference>
<dbReference type="GeneID" id="6011607"/>